<reference evidence="2" key="2">
    <citation type="journal article" date="2021" name="PeerJ">
        <title>Extensive microbial diversity within the chicken gut microbiome revealed by metagenomics and culture.</title>
        <authorList>
            <person name="Gilroy R."/>
            <person name="Ravi A."/>
            <person name="Getino M."/>
            <person name="Pursley I."/>
            <person name="Horton D.L."/>
            <person name="Alikhan N.F."/>
            <person name="Baker D."/>
            <person name="Gharbi K."/>
            <person name="Hall N."/>
            <person name="Watson M."/>
            <person name="Adriaenssens E.M."/>
            <person name="Foster-Nyarko E."/>
            <person name="Jarju S."/>
            <person name="Secka A."/>
            <person name="Antonio M."/>
            <person name="Oren A."/>
            <person name="Chaudhuri R.R."/>
            <person name="La Ragione R."/>
            <person name="Hildebrand F."/>
            <person name="Pallen M.J."/>
        </authorList>
    </citation>
    <scope>NUCLEOTIDE SEQUENCE</scope>
    <source>
        <strain evidence="2">11159</strain>
    </source>
</reference>
<feature type="transmembrane region" description="Helical" evidence="1">
    <location>
        <begin position="101"/>
        <end position="124"/>
    </location>
</feature>
<feature type="transmembrane region" description="Helical" evidence="1">
    <location>
        <begin position="65"/>
        <end position="89"/>
    </location>
</feature>
<sequence>MLKKIKSYFFKENYVYLTLLSLFYLLWGVVSLFCDSFNSLLGGFRSIYANIYRLFRIPYLNVNTATWVVSLFLMLLLYIFFAVFGMYMIKKFLVDKDKPSYKAYLIYGGIFVVISLLPVLLSVFRNMPFNDACLAYVTFSGSSFLMTLITLIFVIPIVLIIYLVIYVLVRYVFTKKRFTSKEVSVIRNDNGSNELDSEEVTNEIFVGLKNVDNEFATELFIDDDESLTLKDIATRFRNYLAKTHELYFSETMIRSFISSFGASRLIILEGLSGTGKSSLPRYFAEFINEEAFFAPVQATWRDRTSLLGYYNDFSKTFKETDFLVRLYSASYSPKHLNIMVLDELNLSRIEYYFADFLSILEYPSNEWKLTLMHLPENYVAPVHLSHGVLNIPENTYFVGTANKDDSTYLITDKVYDRAMVLDFEDRNEPFEVVGDANPINLSFDRFTTLLNEAKENDEYKFTKEDYDKFYKICEFTYDTFDITFGNRIMNQIKDFVPCFIATGGSKNEALDLMFAKKILRKLEGHYESYIYNGLIKLESLINKVYGKGEFKVTERAINNLLKKVK</sequence>
<evidence type="ECO:0000313" key="2">
    <source>
        <dbReference type="EMBL" id="MBO8427162.1"/>
    </source>
</evidence>
<gene>
    <name evidence="2" type="ORF">IAC58_01210</name>
</gene>
<comment type="caution">
    <text evidence="2">The sequence shown here is derived from an EMBL/GenBank/DDBJ whole genome shotgun (WGS) entry which is preliminary data.</text>
</comment>
<dbReference type="SUPFAM" id="SSF52540">
    <property type="entry name" value="P-loop containing nucleoside triphosphate hydrolases"/>
    <property type="match status" value="1"/>
</dbReference>
<keyword evidence="1" id="KW-0812">Transmembrane</keyword>
<accession>A0A9D9GWT3</accession>
<keyword evidence="1" id="KW-0472">Membrane</keyword>
<feature type="transmembrane region" description="Helical" evidence="1">
    <location>
        <begin position="144"/>
        <end position="169"/>
    </location>
</feature>
<dbReference type="Proteomes" id="UP000823613">
    <property type="component" value="Unassembled WGS sequence"/>
</dbReference>
<keyword evidence="1" id="KW-1133">Transmembrane helix</keyword>
<dbReference type="Gene3D" id="3.40.50.300">
    <property type="entry name" value="P-loop containing nucleotide triphosphate hydrolases"/>
    <property type="match status" value="1"/>
</dbReference>
<dbReference type="AlphaFoldDB" id="A0A9D9GWT3"/>
<evidence type="ECO:0000313" key="3">
    <source>
        <dbReference type="Proteomes" id="UP000823613"/>
    </source>
</evidence>
<dbReference type="EMBL" id="JADIMY010000023">
    <property type="protein sequence ID" value="MBO8427162.1"/>
    <property type="molecule type" value="Genomic_DNA"/>
</dbReference>
<dbReference type="InterPro" id="IPR027417">
    <property type="entry name" value="P-loop_NTPase"/>
</dbReference>
<evidence type="ECO:0000256" key="1">
    <source>
        <dbReference type="SAM" id="Phobius"/>
    </source>
</evidence>
<proteinExistence type="predicted"/>
<organism evidence="2 3">
    <name type="scientific">Candidatus Onthovivens merdipullorum</name>
    <dbReference type="NCBI Taxonomy" id="2840889"/>
    <lineage>
        <taxon>Bacteria</taxon>
        <taxon>Bacillati</taxon>
        <taxon>Bacillota</taxon>
        <taxon>Bacilli</taxon>
        <taxon>Bacillales</taxon>
        <taxon>Candidatus Onthovivens</taxon>
    </lineage>
</organism>
<feature type="transmembrane region" description="Helical" evidence="1">
    <location>
        <begin position="14"/>
        <end position="33"/>
    </location>
</feature>
<evidence type="ECO:0008006" key="4">
    <source>
        <dbReference type="Google" id="ProtNLM"/>
    </source>
</evidence>
<reference evidence="2" key="1">
    <citation type="submission" date="2020-10" db="EMBL/GenBank/DDBJ databases">
        <authorList>
            <person name="Gilroy R."/>
        </authorList>
    </citation>
    <scope>NUCLEOTIDE SEQUENCE</scope>
    <source>
        <strain evidence="2">11159</strain>
    </source>
</reference>
<protein>
    <recommendedName>
        <fullName evidence="4">ATPase dynein-related AAA domain-containing protein</fullName>
    </recommendedName>
</protein>
<name>A0A9D9GWT3_9BACL</name>